<evidence type="ECO:0000256" key="1">
    <source>
        <dbReference type="ARBA" id="ARBA00004442"/>
    </source>
</evidence>
<gene>
    <name evidence="6" type="ORF">OBE_05705</name>
</gene>
<dbReference type="EMBL" id="AJWZ01003918">
    <property type="protein sequence ID" value="EKC66909.1"/>
    <property type="molecule type" value="Genomic_DNA"/>
</dbReference>
<feature type="non-terminal residue" evidence="6">
    <location>
        <position position="1"/>
    </location>
</feature>
<comment type="caution">
    <text evidence="6">The sequence shown here is derived from an EMBL/GenBank/DDBJ whole genome shotgun (WGS) entry which is preliminary data.</text>
</comment>
<reference evidence="6" key="1">
    <citation type="journal article" date="2013" name="Environ. Microbiol.">
        <title>Microbiota from the distal guts of lean and obese adolescents exhibit partial functional redundancy besides clear differences in community structure.</title>
        <authorList>
            <person name="Ferrer M."/>
            <person name="Ruiz A."/>
            <person name="Lanza F."/>
            <person name="Haange S.B."/>
            <person name="Oberbach A."/>
            <person name="Till H."/>
            <person name="Bargiela R."/>
            <person name="Campoy C."/>
            <person name="Segura M.T."/>
            <person name="Richter M."/>
            <person name="von Bergen M."/>
            <person name="Seifert J."/>
            <person name="Suarez A."/>
        </authorList>
    </citation>
    <scope>NUCLEOTIDE SEQUENCE</scope>
</reference>
<dbReference type="Gene3D" id="1.25.40.390">
    <property type="match status" value="1"/>
</dbReference>
<dbReference type="AlphaFoldDB" id="K1TH51"/>
<dbReference type="Pfam" id="PF07980">
    <property type="entry name" value="SusD_RagB"/>
    <property type="match status" value="1"/>
</dbReference>
<sequence>FVDKDNTPEVIWAFCTKESSNSDLQGKTIPRLSTTAYGGLAPTLRQIERFYTKNGLPLDVDPTYDYVNRYDVAMFPVEENDINGEGESLKLNMNREPRFYAWIAFHNGYYEVSGEDDRKEFSYAPIWKRGKDKKYKQLVQFMKTQNMGITNDNTQLAAAHPQVQEGFCGMTIKGVTYDEKKTAGERLVLACSELPNAEEKVIGS</sequence>
<accession>K1TH51</accession>
<evidence type="ECO:0000313" key="6">
    <source>
        <dbReference type="EMBL" id="EKC66909.1"/>
    </source>
</evidence>
<feature type="domain" description="RagB/SusD" evidence="5">
    <location>
        <begin position="8"/>
        <end position="143"/>
    </location>
</feature>
<dbReference type="InterPro" id="IPR012944">
    <property type="entry name" value="SusD_RagB_dom"/>
</dbReference>
<organism evidence="6">
    <name type="scientific">human gut metagenome</name>
    <dbReference type="NCBI Taxonomy" id="408170"/>
    <lineage>
        <taxon>unclassified sequences</taxon>
        <taxon>metagenomes</taxon>
        <taxon>organismal metagenomes</taxon>
    </lineage>
</organism>
<evidence type="ECO:0000256" key="2">
    <source>
        <dbReference type="ARBA" id="ARBA00022729"/>
    </source>
</evidence>
<feature type="non-terminal residue" evidence="6">
    <location>
        <position position="204"/>
    </location>
</feature>
<protein>
    <submittedName>
        <fullName evidence="6">Protein containing RagB/SusD domain protein</fullName>
    </submittedName>
</protein>
<comment type="subcellular location">
    <subcellularLocation>
        <location evidence="1">Cell outer membrane</location>
    </subcellularLocation>
</comment>
<evidence type="ECO:0000256" key="3">
    <source>
        <dbReference type="ARBA" id="ARBA00023136"/>
    </source>
</evidence>
<keyword evidence="2" id="KW-0732">Signal</keyword>
<dbReference type="GO" id="GO:0009279">
    <property type="term" value="C:cell outer membrane"/>
    <property type="evidence" value="ECO:0007669"/>
    <property type="project" value="UniProtKB-SubCell"/>
</dbReference>
<dbReference type="SUPFAM" id="SSF48452">
    <property type="entry name" value="TPR-like"/>
    <property type="match status" value="1"/>
</dbReference>
<evidence type="ECO:0000256" key="4">
    <source>
        <dbReference type="ARBA" id="ARBA00023237"/>
    </source>
</evidence>
<evidence type="ECO:0000259" key="5">
    <source>
        <dbReference type="Pfam" id="PF07980"/>
    </source>
</evidence>
<keyword evidence="3" id="KW-0472">Membrane</keyword>
<name>K1TH51_9ZZZZ</name>
<proteinExistence type="predicted"/>
<dbReference type="InterPro" id="IPR011990">
    <property type="entry name" value="TPR-like_helical_dom_sf"/>
</dbReference>
<keyword evidence="4" id="KW-0998">Cell outer membrane</keyword>